<evidence type="ECO:0000259" key="4">
    <source>
        <dbReference type="PROSITE" id="PS50287"/>
    </source>
</evidence>
<dbReference type="SMART" id="SM00202">
    <property type="entry name" value="SR"/>
    <property type="match status" value="1"/>
</dbReference>
<gene>
    <name evidence="5" type="ORF">HYH03_018810</name>
</gene>
<dbReference type="SUPFAM" id="SSF56487">
    <property type="entry name" value="SRCR-like"/>
    <property type="match status" value="2"/>
</dbReference>
<feature type="domain" description="SRCR" evidence="4">
    <location>
        <begin position="21"/>
        <end position="131"/>
    </location>
</feature>
<keyword evidence="1" id="KW-0732">Signal</keyword>
<dbReference type="AlphaFoldDB" id="A0A836BMY4"/>
<dbReference type="InterPro" id="IPR036772">
    <property type="entry name" value="SRCR-like_dom_sf"/>
</dbReference>
<feature type="domain" description="SRCR" evidence="4">
    <location>
        <begin position="170"/>
        <end position="276"/>
    </location>
</feature>
<evidence type="ECO:0000313" key="6">
    <source>
        <dbReference type="Proteomes" id="UP000612055"/>
    </source>
</evidence>
<comment type="caution">
    <text evidence="5">The sequence shown here is derived from an EMBL/GenBank/DDBJ whole genome shotgun (WGS) entry which is preliminary data.</text>
</comment>
<name>A0A836BMY4_9CHLO</name>
<evidence type="ECO:0000256" key="1">
    <source>
        <dbReference type="ARBA" id="ARBA00022729"/>
    </source>
</evidence>
<dbReference type="Proteomes" id="UP000612055">
    <property type="component" value="Unassembled WGS sequence"/>
</dbReference>
<evidence type="ECO:0000256" key="3">
    <source>
        <dbReference type="ARBA" id="ARBA00023157"/>
    </source>
</evidence>
<dbReference type="Gene3D" id="3.10.250.10">
    <property type="entry name" value="SRCR-like domain"/>
    <property type="match status" value="2"/>
</dbReference>
<organism evidence="5 6">
    <name type="scientific">Edaphochlamys debaryana</name>
    <dbReference type="NCBI Taxonomy" id="47281"/>
    <lineage>
        <taxon>Eukaryota</taxon>
        <taxon>Viridiplantae</taxon>
        <taxon>Chlorophyta</taxon>
        <taxon>core chlorophytes</taxon>
        <taxon>Chlorophyceae</taxon>
        <taxon>CS clade</taxon>
        <taxon>Chlamydomonadales</taxon>
        <taxon>Chlamydomonadales incertae sedis</taxon>
        <taxon>Edaphochlamys</taxon>
    </lineage>
</organism>
<reference evidence="5" key="1">
    <citation type="journal article" date="2020" name="bioRxiv">
        <title>Comparative genomics of Chlamydomonas.</title>
        <authorList>
            <person name="Craig R.J."/>
            <person name="Hasan A.R."/>
            <person name="Ness R.W."/>
            <person name="Keightley P.D."/>
        </authorList>
    </citation>
    <scope>NUCLEOTIDE SEQUENCE</scope>
    <source>
        <strain evidence="5">CCAP 11/70</strain>
    </source>
</reference>
<dbReference type="OrthoDB" id="540252at2759"/>
<dbReference type="EMBL" id="JAEHOE010000239">
    <property type="protein sequence ID" value="KAG2482247.1"/>
    <property type="molecule type" value="Genomic_DNA"/>
</dbReference>
<accession>A0A836BMY4</accession>
<dbReference type="GO" id="GO:0016020">
    <property type="term" value="C:membrane"/>
    <property type="evidence" value="ECO:0007669"/>
    <property type="project" value="InterPro"/>
</dbReference>
<dbReference type="InterPro" id="IPR001190">
    <property type="entry name" value="SRCR"/>
</dbReference>
<keyword evidence="6" id="KW-1185">Reference proteome</keyword>
<sequence length="290" mass="28476">MTDADGVPLPDPELLALYGFGLIKVLTDSDGLSSGSGSYLCGDPWAGWNAAAANIVCRQLGYPAGGDPLRVWRRGDLPPLLLGKLGCTGSESSLSNCSVSAVPGKFDAWELSAPASETAGVCFMLAGVRCRDGLGASADVALRAAALPAPSNTTTASDPSLGASPAFVARLEASIAGSAFGAVCAEGGFDDAAADVACRSLGFPAGGVMFTAGAAVSAPNSDGADPTADIRSSFLGRLGAVACGGGEASLGECAGWRAPAGAQLVPCRAAVWVACRTAAGGASPAPPSPL</sequence>
<evidence type="ECO:0000313" key="5">
    <source>
        <dbReference type="EMBL" id="KAG2482247.1"/>
    </source>
</evidence>
<dbReference type="PANTHER" id="PTHR19331">
    <property type="entry name" value="SCAVENGER RECEPTOR DOMAIN-CONTAINING"/>
    <property type="match status" value="1"/>
</dbReference>
<protein>
    <recommendedName>
        <fullName evidence="4">SRCR domain-containing protein</fullName>
    </recommendedName>
</protein>
<evidence type="ECO:0000256" key="2">
    <source>
        <dbReference type="ARBA" id="ARBA00022737"/>
    </source>
</evidence>
<keyword evidence="2" id="KW-0677">Repeat</keyword>
<dbReference type="Pfam" id="PF00530">
    <property type="entry name" value="SRCR"/>
    <property type="match status" value="2"/>
</dbReference>
<dbReference type="PROSITE" id="PS50287">
    <property type="entry name" value="SRCR_2"/>
    <property type="match status" value="2"/>
</dbReference>
<proteinExistence type="predicted"/>
<keyword evidence="3" id="KW-1015">Disulfide bond</keyword>